<evidence type="ECO:0000256" key="7">
    <source>
        <dbReference type="RuleBase" id="RU366006"/>
    </source>
</evidence>
<dbReference type="EC" id="5.1.1.-" evidence="7"/>
<dbReference type="InterPro" id="IPR013342">
    <property type="entry name" value="Mandelate_racemase_C"/>
</dbReference>
<feature type="binding site" evidence="6">
    <location>
        <position position="214"/>
    </location>
    <ligand>
        <name>Mg(2+)</name>
        <dbReference type="ChEBI" id="CHEBI:18420"/>
    </ligand>
</feature>
<feature type="active site" description="Proton acceptor; specific for (S)-substrate epimerization" evidence="5">
    <location>
        <position position="263"/>
    </location>
</feature>
<dbReference type="GO" id="GO:0000287">
    <property type="term" value="F:magnesium ion binding"/>
    <property type="evidence" value="ECO:0007669"/>
    <property type="project" value="UniProtKB-ARBA"/>
</dbReference>
<accession>A0A521BF56</accession>
<dbReference type="AlphaFoldDB" id="A0A521BF56"/>
<dbReference type="InterPro" id="IPR029065">
    <property type="entry name" value="Enolase_C-like"/>
</dbReference>
<dbReference type="Proteomes" id="UP000320300">
    <property type="component" value="Unassembled WGS sequence"/>
</dbReference>
<evidence type="ECO:0000313" key="10">
    <source>
        <dbReference type="Proteomes" id="UP000320300"/>
    </source>
</evidence>
<evidence type="ECO:0000256" key="1">
    <source>
        <dbReference type="ARBA" id="ARBA00008031"/>
    </source>
</evidence>
<comment type="cofactor">
    <cofactor evidence="6 7">
        <name>Mg(2+)</name>
        <dbReference type="ChEBI" id="CHEBI:18420"/>
    </cofactor>
    <text evidence="6 7">Binds 1 Mg(2+) ion per subunit.</text>
</comment>
<keyword evidence="10" id="KW-1185">Reference proteome</keyword>
<feature type="binding site" evidence="6">
    <location>
        <position position="188"/>
    </location>
    <ligand>
        <name>Mg(2+)</name>
        <dbReference type="ChEBI" id="CHEBI:18420"/>
    </ligand>
</feature>
<dbReference type="Gene3D" id="3.30.390.10">
    <property type="entry name" value="Enolase-like, N-terminal domain"/>
    <property type="match status" value="1"/>
</dbReference>
<dbReference type="InterPro" id="IPR029017">
    <property type="entry name" value="Enolase-like_N"/>
</dbReference>
<gene>
    <name evidence="9" type="ORF">SAMN06265348_102255</name>
</gene>
<dbReference type="SUPFAM" id="SSF51604">
    <property type="entry name" value="Enolase C-terminal domain-like"/>
    <property type="match status" value="1"/>
</dbReference>
<dbReference type="RefSeq" id="WP_142526933.1">
    <property type="nucleotide sequence ID" value="NZ_CBCSJO010000003.1"/>
</dbReference>
<dbReference type="Pfam" id="PF02746">
    <property type="entry name" value="MR_MLE_N"/>
    <property type="match status" value="1"/>
</dbReference>
<evidence type="ECO:0000256" key="2">
    <source>
        <dbReference type="ARBA" id="ARBA00022723"/>
    </source>
</evidence>
<evidence type="ECO:0000256" key="6">
    <source>
        <dbReference type="PIRSR" id="PIRSR634603-3"/>
    </source>
</evidence>
<reference evidence="9 10" key="1">
    <citation type="submission" date="2017-05" db="EMBL/GenBank/DDBJ databases">
        <authorList>
            <person name="Varghese N."/>
            <person name="Submissions S."/>
        </authorList>
    </citation>
    <scope>NUCLEOTIDE SEQUENCE [LARGE SCALE GENOMIC DNA]</scope>
    <source>
        <strain evidence="9 10">DSM 19036</strain>
    </source>
</reference>
<organism evidence="9 10">
    <name type="scientific">Pedobacter westerhofensis</name>
    <dbReference type="NCBI Taxonomy" id="425512"/>
    <lineage>
        <taxon>Bacteria</taxon>
        <taxon>Pseudomonadati</taxon>
        <taxon>Bacteroidota</taxon>
        <taxon>Sphingobacteriia</taxon>
        <taxon>Sphingobacteriales</taxon>
        <taxon>Sphingobacteriaceae</taxon>
        <taxon>Pedobacter</taxon>
    </lineage>
</organism>
<evidence type="ECO:0000259" key="8">
    <source>
        <dbReference type="SMART" id="SM00922"/>
    </source>
</evidence>
<dbReference type="OrthoDB" id="9775391at2"/>
<proteinExistence type="inferred from homology"/>
<feature type="active site" description="Proton acceptor; specific for (R)-substrate epimerization" evidence="5">
    <location>
        <position position="160"/>
    </location>
</feature>
<dbReference type="FunFam" id="3.30.390.10:FF:000009">
    <property type="entry name" value="Hydrophobic dipeptide epimerase"/>
    <property type="match status" value="1"/>
</dbReference>
<name>A0A521BF56_9SPHI</name>
<dbReference type="EMBL" id="FXTN01000002">
    <property type="protein sequence ID" value="SMO45737.1"/>
    <property type="molecule type" value="Genomic_DNA"/>
</dbReference>
<evidence type="ECO:0000256" key="3">
    <source>
        <dbReference type="ARBA" id="ARBA00022842"/>
    </source>
</evidence>
<keyword evidence="3 6" id="KW-0460">Magnesium</keyword>
<sequence>MKFTAFEIYKYSIPTEPFTIATGTMHFAQNLFVRAQTDTGLTGVGECSAFPMIVGETQATCYEMAKDFAAIWKGKDPLQITERLAELQLYTAGNYTAKSAFDMLLYDLAAKAAGLPLYKYLGGEKRLIETDLTIGIGTPENMAAAAVKIIANGFTILKIKLGKTPTEDIARIKAIREAASPEIEIRIDANQGWSFEDAIYTLTELAPYNISFCEQPMRTYNDELLPELCRLSPIPVMADESVYTHRDAERIIRNKATDYINIKFAKSGGIHEAALISRVAEQNNIPCMLGGMLESRLAVTANVHFAMAHPHISIFDLDTALLAHLADPVTNGARYNGMKLEITDLPGIGADVDQAYLDELEHISI</sequence>
<dbReference type="GO" id="GO:0016855">
    <property type="term" value="F:racemase and epimerase activity, acting on amino acids and derivatives"/>
    <property type="evidence" value="ECO:0007669"/>
    <property type="project" value="UniProtKB-UniRule"/>
</dbReference>
<feature type="domain" description="Mandelate racemase/muconate lactonizing enzyme C-terminal" evidence="8">
    <location>
        <begin position="139"/>
        <end position="235"/>
    </location>
</feature>
<keyword evidence="2 6" id="KW-0479">Metal-binding</keyword>
<keyword evidence="4 7" id="KW-0413">Isomerase</keyword>
<dbReference type="InterPro" id="IPR013341">
    <property type="entry name" value="Mandelate_racemase_N_dom"/>
</dbReference>
<dbReference type="Pfam" id="PF13378">
    <property type="entry name" value="MR_MLE_C"/>
    <property type="match status" value="1"/>
</dbReference>
<feature type="binding site" evidence="6">
    <location>
        <position position="239"/>
    </location>
    <ligand>
        <name>Mg(2+)</name>
        <dbReference type="ChEBI" id="CHEBI:18420"/>
    </ligand>
</feature>
<evidence type="ECO:0000256" key="5">
    <source>
        <dbReference type="PIRSR" id="PIRSR634603-1"/>
    </source>
</evidence>
<dbReference type="PANTHER" id="PTHR48073">
    <property type="entry name" value="O-SUCCINYLBENZOATE SYNTHASE-RELATED"/>
    <property type="match status" value="1"/>
</dbReference>
<dbReference type="InterPro" id="IPR036849">
    <property type="entry name" value="Enolase-like_C_sf"/>
</dbReference>
<dbReference type="SFLD" id="SFLDG00180">
    <property type="entry name" value="muconate_cycloisomerase"/>
    <property type="match status" value="1"/>
</dbReference>
<comment type="similarity">
    <text evidence="1 7">Belongs to the mandelate racemase/muconate lactonizing enzyme family.</text>
</comment>
<dbReference type="InterPro" id="IPR034603">
    <property type="entry name" value="Dipeptide_epimerase"/>
</dbReference>
<dbReference type="GO" id="GO:0006518">
    <property type="term" value="P:peptide metabolic process"/>
    <property type="evidence" value="ECO:0007669"/>
    <property type="project" value="UniProtKB-ARBA"/>
</dbReference>
<dbReference type="SMART" id="SM00922">
    <property type="entry name" value="MR_MLE"/>
    <property type="match status" value="1"/>
</dbReference>
<dbReference type="CDD" id="cd03319">
    <property type="entry name" value="L-Ala-DL-Glu_epimerase"/>
    <property type="match status" value="1"/>
</dbReference>
<evidence type="ECO:0000256" key="4">
    <source>
        <dbReference type="ARBA" id="ARBA00023235"/>
    </source>
</evidence>
<dbReference type="SUPFAM" id="SSF54826">
    <property type="entry name" value="Enolase N-terminal domain-like"/>
    <property type="match status" value="1"/>
</dbReference>
<protein>
    <recommendedName>
        <fullName evidence="7">Dipeptide epimerase</fullName>
        <ecNumber evidence="7">5.1.1.-</ecNumber>
    </recommendedName>
</protein>
<evidence type="ECO:0000313" key="9">
    <source>
        <dbReference type="EMBL" id="SMO45737.1"/>
    </source>
</evidence>
<dbReference type="PANTHER" id="PTHR48073:SF2">
    <property type="entry name" value="O-SUCCINYLBENZOATE SYNTHASE"/>
    <property type="match status" value="1"/>
</dbReference>
<dbReference type="Gene3D" id="3.20.20.120">
    <property type="entry name" value="Enolase-like C-terminal domain"/>
    <property type="match status" value="1"/>
</dbReference>
<dbReference type="SFLD" id="SFLDF00009">
    <property type="entry name" value="o-succinylbenzoate_synthase"/>
    <property type="match status" value="1"/>
</dbReference>
<dbReference type="SFLD" id="SFLDS00001">
    <property type="entry name" value="Enolase"/>
    <property type="match status" value="1"/>
</dbReference>